<comment type="caution">
    <text evidence="1">The sequence shown here is derived from an EMBL/GenBank/DDBJ whole genome shotgun (WGS) entry which is preliminary data.</text>
</comment>
<evidence type="ECO:0000313" key="1">
    <source>
        <dbReference type="EMBL" id="NIF23920.1"/>
    </source>
</evidence>
<sequence length="136" mass="14966">MNDVESESNDDADGTTALSPFTSVVKIHAAQLPPEQYRRYVEWAQTGESVYAPSTSWQTYSLHAGVDELVEVAATINGIPPDVYFSDFGEDACEVIGQVDSTPVYFFPAMGVYLMALNETSVAEVWLSWPAHPQGW</sequence>
<gene>
    <name evidence="1" type="ORF">F3J40_20275</name>
</gene>
<proteinExistence type="predicted"/>
<evidence type="ECO:0000313" key="2">
    <source>
        <dbReference type="Proteomes" id="UP001515683"/>
    </source>
</evidence>
<evidence type="ECO:0008006" key="3">
    <source>
        <dbReference type="Google" id="ProtNLM"/>
    </source>
</evidence>
<keyword evidence="2" id="KW-1185">Reference proteome</keyword>
<protein>
    <recommendedName>
        <fullName evidence="3">Knr4/Smi1-like domain-containing protein</fullName>
    </recommendedName>
</protein>
<dbReference type="EMBL" id="VWXF01000011">
    <property type="protein sequence ID" value="NIF23920.1"/>
    <property type="molecule type" value="Genomic_DNA"/>
</dbReference>
<organism evidence="1 2">
    <name type="scientific">Candidatus Pantoea multigeneris</name>
    <dbReference type="NCBI Taxonomy" id="2608357"/>
    <lineage>
        <taxon>Bacteria</taxon>
        <taxon>Pseudomonadati</taxon>
        <taxon>Pseudomonadota</taxon>
        <taxon>Gammaproteobacteria</taxon>
        <taxon>Enterobacterales</taxon>
        <taxon>Erwiniaceae</taxon>
        <taxon>Pantoea</taxon>
    </lineage>
</organism>
<dbReference type="RefSeq" id="WP_167017595.1">
    <property type="nucleotide sequence ID" value="NZ_VWXF01000011.1"/>
</dbReference>
<reference evidence="1 2" key="1">
    <citation type="journal article" date="2019" name="bioRxiv">
        <title>Bacteria contribute to plant secondary compound degradation in a generalist herbivore system.</title>
        <authorList>
            <person name="Francoeur C.B."/>
            <person name="Khadempour L."/>
            <person name="Moreira-Soto R.D."/>
            <person name="Gotting K."/>
            <person name="Book A.J."/>
            <person name="Pinto-Tomas A.A."/>
            <person name="Keefover-Ring K."/>
            <person name="Currie C.R."/>
        </authorList>
    </citation>
    <scope>NUCLEOTIDE SEQUENCE [LARGE SCALE GENOMIC DNA]</scope>
    <source>
        <strain evidence="1">Acro-835</strain>
    </source>
</reference>
<dbReference type="Proteomes" id="UP001515683">
    <property type="component" value="Unassembled WGS sequence"/>
</dbReference>
<name>A0ABX0RKP7_9GAMM</name>
<accession>A0ABX0RKP7</accession>